<name>A0ABQ5K355_9EUKA</name>
<comment type="caution">
    <text evidence="2">The sequence shown here is derived from an EMBL/GenBank/DDBJ whole genome shotgun (WGS) entry which is preliminary data.</text>
</comment>
<feature type="compositionally biased region" description="Polar residues" evidence="1">
    <location>
        <begin position="351"/>
        <end position="364"/>
    </location>
</feature>
<reference evidence="2" key="1">
    <citation type="submission" date="2022-03" db="EMBL/GenBank/DDBJ databases">
        <title>Draft genome sequence of Aduncisulcus paluster, a free-living microaerophilic Fornicata.</title>
        <authorList>
            <person name="Yuyama I."/>
            <person name="Kume K."/>
            <person name="Tamura T."/>
            <person name="Inagaki Y."/>
            <person name="Hashimoto T."/>
        </authorList>
    </citation>
    <scope>NUCLEOTIDE SEQUENCE</scope>
    <source>
        <strain evidence="2">NY0171</strain>
    </source>
</reference>
<evidence type="ECO:0000313" key="3">
    <source>
        <dbReference type="Proteomes" id="UP001057375"/>
    </source>
</evidence>
<feature type="region of interest" description="Disordered" evidence="1">
    <location>
        <begin position="678"/>
        <end position="720"/>
    </location>
</feature>
<dbReference type="EMBL" id="BQXS01012435">
    <property type="protein sequence ID" value="GKT22962.1"/>
    <property type="molecule type" value="Genomic_DNA"/>
</dbReference>
<feature type="region of interest" description="Disordered" evidence="1">
    <location>
        <begin position="315"/>
        <end position="364"/>
    </location>
</feature>
<sequence>MMLLCNQNLYINPSSGELQVLTTENLEVDLGRLSFGRTETRGDVNTEILKAFSHVVPYHDHSLPSSEMDTCSSVDGVTIFKGKQHVATDKSGESTIGVDSIHSSDKEISMGELPSSYREELSDVLMARKSPVMRLSHVFSKKQQRQQEKFYIPPEAQEILKPEQRDRTSLQFPKSSGDELHRKSTEYHPIYKTLPNPSSPYSTALHNTDHKKPYDDVALTPSLCLSLSYNAFLNLMRSTHIPHHLSFWLDPGVYDILYKQTFLQRGKAMSYQRFKPLPWTHKIVRKYVRENQFKHKALTMVIKQIQTNPDKDFVVDPHMHDQSDVPTHGSTALDDDTSGRKLSQHPILQDRASSPQYDTGTGFATTKNPHLIEEDALGLSCSVPQSIISEYSTSDTLDGAKDRSMEESTGDTGVHRVQGIFQPHTASPLFDTMKIPSDGTSDSFESGPDHLEHDHGICKSYDVAVDDGEAEDEFFSDDMGYVLCRADTEIAGELDISSDNEKGYESLRERLSQKLKMKPLKSDIPDSRRDIMMESTIGRDKIDICEEETRHVDGGWTDDSEGRIDRVSLPRIHEGKREEDIIPSHIEGKVELFARTPFEKEHNVGDTDIYSSQPNPIRCVISSDSKEEEEDEVRSSEKVIEEEEESGNVDRKVELFARTPFEKEHNVGDTDIYSSQPNPIRCVISSDSKEEEEDEVRSSEKVIEEEEESGNVDSGADTDDIYDTNETYGPFRRFFCALGVFLLSLLEFIAFDLVSCFSCSSSEDEESDGNPISNEARVRCFRQKQAFQRLIESTQRSDYASFPGSSLEQDVRTQILGNMYAYADVYKYNTIEDDLAVPESSVAIGIPDVAADHVLLGDVCQADVTGGVIHERERRKEEEDEKDEDTEKKALEQAQERHKKHREACALVVSLPFSPALHMSSMLLSLISKKYLFLLLDPLAVLFTERHKEDLLLSQPLKSRFLFFFTHQCRRGVRKGIIACAVRWGKSWRTDKHKVTLNGLEFSCVFACIAVSLIACDECKDDKETSIHDVAKSDSWKRGNAEYPFISHFRILFLDILNAVCKDVSAFPPQLSQTVLLLSTLYNVTHSSELS</sequence>
<feature type="compositionally biased region" description="Basic and acidic residues" evidence="1">
    <location>
        <begin position="885"/>
        <end position="895"/>
    </location>
</feature>
<dbReference type="Proteomes" id="UP001057375">
    <property type="component" value="Unassembled WGS sequence"/>
</dbReference>
<feature type="region of interest" description="Disordered" evidence="1">
    <location>
        <begin position="870"/>
        <end position="895"/>
    </location>
</feature>
<keyword evidence="3" id="KW-1185">Reference proteome</keyword>
<feature type="compositionally biased region" description="Acidic residues" evidence="1">
    <location>
        <begin position="703"/>
        <end position="720"/>
    </location>
</feature>
<evidence type="ECO:0000313" key="2">
    <source>
        <dbReference type="EMBL" id="GKT22962.1"/>
    </source>
</evidence>
<gene>
    <name evidence="2" type="ORF">ADUPG1_012280</name>
</gene>
<accession>A0ABQ5K355</accession>
<proteinExistence type="predicted"/>
<evidence type="ECO:0000256" key="1">
    <source>
        <dbReference type="SAM" id="MobiDB-lite"/>
    </source>
</evidence>
<feature type="region of interest" description="Disordered" evidence="1">
    <location>
        <begin position="160"/>
        <end position="180"/>
    </location>
</feature>
<feature type="region of interest" description="Disordered" evidence="1">
    <location>
        <begin position="621"/>
        <end position="646"/>
    </location>
</feature>
<protein>
    <submittedName>
        <fullName evidence="2">Uncharacterized protein</fullName>
    </submittedName>
</protein>
<organism evidence="2 3">
    <name type="scientific">Aduncisulcus paluster</name>
    <dbReference type="NCBI Taxonomy" id="2918883"/>
    <lineage>
        <taxon>Eukaryota</taxon>
        <taxon>Metamonada</taxon>
        <taxon>Carpediemonas-like organisms</taxon>
        <taxon>Aduncisulcus</taxon>
    </lineage>
</organism>